<keyword evidence="1" id="KW-0732">Signal</keyword>
<keyword evidence="3" id="KW-1185">Reference proteome</keyword>
<dbReference type="AlphaFoldDB" id="A0A2I0A6I6"/>
<accession>A0A2I0A6I6</accession>
<gene>
    <name evidence="2" type="ORF">AXF42_Ash010592</name>
</gene>
<evidence type="ECO:0000256" key="1">
    <source>
        <dbReference type="SAM" id="SignalP"/>
    </source>
</evidence>
<proteinExistence type="predicted"/>
<evidence type="ECO:0000313" key="3">
    <source>
        <dbReference type="Proteomes" id="UP000236161"/>
    </source>
</evidence>
<dbReference type="EMBL" id="KZ452014">
    <property type="protein sequence ID" value="PKA51152.1"/>
    <property type="molecule type" value="Genomic_DNA"/>
</dbReference>
<sequence>MASTGATHRHLQLLVLLLICAFTSTTAAPIKFPFYLPNDSEWHSMLDTPVKKDVAIRYCKEGVEAYNSENPKGWLNGCRSVYIADAKLLLGERLIELHLQFESSQSPSWFGNNIRVVADMFVTISLSDQLYHGRFQAWVDSVAMLSVQPDHGL</sequence>
<feature type="chain" id="PRO_5014183416" evidence="1">
    <location>
        <begin position="28"/>
        <end position="153"/>
    </location>
</feature>
<protein>
    <submittedName>
        <fullName evidence="2">Uncharacterized protein</fullName>
    </submittedName>
</protein>
<dbReference type="Proteomes" id="UP000236161">
    <property type="component" value="Unassembled WGS sequence"/>
</dbReference>
<name>A0A2I0A6I6_9ASPA</name>
<organism evidence="2 3">
    <name type="scientific">Apostasia shenzhenica</name>
    <dbReference type="NCBI Taxonomy" id="1088818"/>
    <lineage>
        <taxon>Eukaryota</taxon>
        <taxon>Viridiplantae</taxon>
        <taxon>Streptophyta</taxon>
        <taxon>Embryophyta</taxon>
        <taxon>Tracheophyta</taxon>
        <taxon>Spermatophyta</taxon>
        <taxon>Magnoliopsida</taxon>
        <taxon>Liliopsida</taxon>
        <taxon>Asparagales</taxon>
        <taxon>Orchidaceae</taxon>
        <taxon>Apostasioideae</taxon>
        <taxon>Apostasia</taxon>
    </lineage>
</organism>
<evidence type="ECO:0000313" key="2">
    <source>
        <dbReference type="EMBL" id="PKA51152.1"/>
    </source>
</evidence>
<reference evidence="2 3" key="1">
    <citation type="journal article" date="2017" name="Nature">
        <title>The Apostasia genome and the evolution of orchids.</title>
        <authorList>
            <person name="Zhang G.Q."/>
            <person name="Liu K.W."/>
            <person name="Li Z."/>
            <person name="Lohaus R."/>
            <person name="Hsiao Y.Y."/>
            <person name="Niu S.C."/>
            <person name="Wang J.Y."/>
            <person name="Lin Y.C."/>
            <person name="Xu Q."/>
            <person name="Chen L.J."/>
            <person name="Yoshida K."/>
            <person name="Fujiwara S."/>
            <person name="Wang Z.W."/>
            <person name="Zhang Y.Q."/>
            <person name="Mitsuda N."/>
            <person name="Wang M."/>
            <person name="Liu G.H."/>
            <person name="Pecoraro L."/>
            <person name="Huang H.X."/>
            <person name="Xiao X.J."/>
            <person name="Lin M."/>
            <person name="Wu X.Y."/>
            <person name="Wu W.L."/>
            <person name="Chen Y.Y."/>
            <person name="Chang S.B."/>
            <person name="Sakamoto S."/>
            <person name="Ohme-Takagi M."/>
            <person name="Yagi M."/>
            <person name="Zeng S.J."/>
            <person name="Shen C.Y."/>
            <person name="Yeh C.M."/>
            <person name="Luo Y.B."/>
            <person name="Tsai W.C."/>
            <person name="Van de Peer Y."/>
            <person name="Liu Z.J."/>
        </authorList>
    </citation>
    <scope>NUCLEOTIDE SEQUENCE [LARGE SCALE GENOMIC DNA]</scope>
    <source>
        <strain evidence="3">cv. Shenzhen</strain>
        <tissue evidence="2">Stem</tissue>
    </source>
</reference>
<feature type="signal peptide" evidence="1">
    <location>
        <begin position="1"/>
        <end position="27"/>
    </location>
</feature>